<evidence type="ECO:0000256" key="6">
    <source>
        <dbReference type="ARBA" id="ARBA00022741"/>
    </source>
</evidence>
<protein>
    <submittedName>
        <fullName evidence="12">HDIG domain protein</fullName>
    </submittedName>
</protein>
<reference evidence="12 13" key="1">
    <citation type="submission" date="2011-02" db="EMBL/GenBank/DDBJ databases">
        <authorList>
            <person name="Nelson K.E."/>
            <person name="Sutton G."/>
            <person name="Torralba M."/>
            <person name="Durkin S."/>
            <person name="Harkins D."/>
            <person name="Montgomery R."/>
            <person name="Ziemer C."/>
            <person name="Klaassens E."/>
            <person name="Ocuiv P."/>
            <person name="Morrison M."/>
        </authorList>
    </citation>
    <scope>NUCLEOTIDE SEQUENCE [LARGE SCALE GENOMIC DNA]</scope>
    <source>
        <strain evidence="12 13">8</strain>
    </source>
</reference>
<dbReference type="NCBIfam" id="TIGR00277">
    <property type="entry name" value="HDIG"/>
    <property type="match status" value="1"/>
</dbReference>
<dbReference type="GO" id="GO:0016779">
    <property type="term" value="F:nucleotidyltransferase activity"/>
    <property type="evidence" value="ECO:0007669"/>
    <property type="project" value="UniProtKB-KW"/>
</dbReference>
<evidence type="ECO:0000256" key="5">
    <source>
        <dbReference type="ARBA" id="ARBA00022723"/>
    </source>
</evidence>
<feature type="domain" description="Poly A polymerase head" evidence="9">
    <location>
        <begin position="23"/>
        <end position="145"/>
    </location>
</feature>
<dbReference type="GO" id="GO:0000049">
    <property type="term" value="F:tRNA binding"/>
    <property type="evidence" value="ECO:0007669"/>
    <property type="project" value="TreeGrafter"/>
</dbReference>
<keyword evidence="3" id="KW-0819">tRNA processing</keyword>
<keyword evidence="8" id="KW-0694">RNA-binding</keyword>
<dbReference type="RefSeq" id="WP_002853262.1">
    <property type="nucleotide sequence ID" value="NZ_ADKM02000134.1"/>
</dbReference>
<gene>
    <name evidence="12" type="ORF">CUS_7070</name>
</gene>
<dbReference type="Gene3D" id="3.30.460.10">
    <property type="entry name" value="Beta Polymerase, domain 2"/>
    <property type="match status" value="1"/>
</dbReference>
<dbReference type="Pfam" id="PF01743">
    <property type="entry name" value="PolyA_pol"/>
    <property type="match status" value="1"/>
</dbReference>
<evidence type="ECO:0000256" key="8">
    <source>
        <dbReference type="RuleBase" id="RU003953"/>
    </source>
</evidence>
<comment type="cofactor">
    <cofactor evidence="1">
        <name>Mg(2+)</name>
        <dbReference type="ChEBI" id="CHEBI:18420"/>
    </cofactor>
</comment>
<dbReference type="InterPro" id="IPR003607">
    <property type="entry name" value="HD/PDEase_dom"/>
</dbReference>
<dbReference type="PANTHER" id="PTHR46173">
    <property type="entry name" value="CCA TRNA NUCLEOTIDYLTRANSFERASE 1, MITOCHONDRIAL"/>
    <property type="match status" value="1"/>
</dbReference>
<dbReference type="GO" id="GO:0000166">
    <property type="term" value="F:nucleotide binding"/>
    <property type="evidence" value="ECO:0007669"/>
    <property type="project" value="UniProtKB-KW"/>
</dbReference>
<evidence type="ECO:0000259" key="10">
    <source>
        <dbReference type="Pfam" id="PF01966"/>
    </source>
</evidence>
<proteinExistence type="inferred from homology"/>
<dbReference type="InterPro" id="IPR002646">
    <property type="entry name" value="PolA_pol_head_dom"/>
</dbReference>
<comment type="similarity">
    <text evidence="8">Belongs to the tRNA nucleotidyltransferase/poly(A) polymerase family.</text>
</comment>
<dbReference type="eggNOG" id="COG0617">
    <property type="taxonomic scope" value="Bacteria"/>
</dbReference>
<dbReference type="GO" id="GO:0008033">
    <property type="term" value="P:tRNA processing"/>
    <property type="evidence" value="ECO:0007669"/>
    <property type="project" value="UniProtKB-KW"/>
</dbReference>
<dbReference type="Pfam" id="PF01966">
    <property type="entry name" value="HD"/>
    <property type="match status" value="1"/>
</dbReference>
<evidence type="ECO:0000256" key="3">
    <source>
        <dbReference type="ARBA" id="ARBA00022694"/>
    </source>
</evidence>
<evidence type="ECO:0000256" key="7">
    <source>
        <dbReference type="ARBA" id="ARBA00022842"/>
    </source>
</evidence>
<feature type="domain" description="tRNA nucleotidyltransferase/poly(A) polymerase RNA and SrmB- binding" evidence="11">
    <location>
        <begin position="172"/>
        <end position="231"/>
    </location>
</feature>
<dbReference type="PANTHER" id="PTHR46173:SF1">
    <property type="entry name" value="CCA TRNA NUCLEOTIDYLTRANSFERASE 1, MITOCHONDRIAL"/>
    <property type="match status" value="1"/>
</dbReference>
<feature type="domain" description="HD" evidence="10">
    <location>
        <begin position="240"/>
        <end position="339"/>
    </location>
</feature>
<dbReference type="STRING" id="246199.CUS_7070"/>
<dbReference type="GO" id="GO:0046872">
    <property type="term" value="F:metal ion binding"/>
    <property type="evidence" value="ECO:0007669"/>
    <property type="project" value="UniProtKB-KW"/>
</dbReference>
<sequence>MDIKIPRYVSAVLDVLSKNEYEAYIVGGCVRDSLMDKSPHDYDVCTNCTPSEMVRIFNNFHTIETGLKHGTLTVMSEHMPVEITTYRSDGEYTDHRRPDTVKFETELREDLRRRDFTINAMCFNPDEGIVDMFEGEKDLELRVIRCVGKAEERFEEDALRIMRALRFAAVLDFSIEENTSLAMRKKAHLLNAISAERIFTELKKLICGKAARRILLEYSDLIALIIPEIAPCIGCAQNNIHHCYDVYEHICRSVESIEPNDELRLTMLFHDIGKPQKKTTDEDGQDHFKLHQLASADIAEQVLTRLKSSKKTLDMVTSLVREHDNRVPPKRRSLKRFIAKYDYDFFEAWLKVRRADTLAQSDYMRAEKLAELDELARLGEEIKADMCCLKVTDLAINGHDVMSMGYKGAEIKTVLNFALDAVIDEVSENEHDTLMDYVKENFHV</sequence>
<comment type="caution">
    <text evidence="12">The sequence shown here is derived from an EMBL/GenBank/DDBJ whole genome shotgun (WGS) entry which is preliminary data.</text>
</comment>
<evidence type="ECO:0000256" key="1">
    <source>
        <dbReference type="ARBA" id="ARBA00001946"/>
    </source>
</evidence>
<keyword evidence="5" id="KW-0479">Metal-binding</keyword>
<keyword evidence="7" id="KW-0460">Magnesium</keyword>
<dbReference type="InterPro" id="IPR050264">
    <property type="entry name" value="Bact_CCA-adding_enz_type3_sf"/>
</dbReference>
<dbReference type="InterPro" id="IPR006674">
    <property type="entry name" value="HD_domain"/>
</dbReference>
<keyword evidence="6" id="KW-0547">Nucleotide-binding</keyword>
<dbReference type="InterPro" id="IPR032828">
    <property type="entry name" value="PolyA_RNA-bd"/>
</dbReference>
<dbReference type="InterPro" id="IPR043519">
    <property type="entry name" value="NT_sf"/>
</dbReference>
<dbReference type="Gene3D" id="1.10.3090.10">
    <property type="entry name" value="cca-adding enzyme, domain 2"/>
    <property type="match status" value="1"/>
</dbReference>
<keyword evidence="2 8" id="KW-0808">Transferase</keyword>
<name>E9SHW6_RUMAL</name>
<evidence type="ECO:0000256" key="4">
    <source>
        <dbReference type="ARBA" id="ARBA00022695"/>
    </source>
</evidence>
<accession>E9SHW6</accession>
<keyword evidence="4" id="KW-0548">Nucleotidyltransferase</keyword>
<dbReference type="CDD" id="cd05398">
    <property type="entry name" value="NT_ClassII-CCAase"/>
    <property type="match status" value="1"/>
</dbReference>
<dbReference type="SUPFAM" id="SSF81301">
    <property type="entry name" value="Nucleotidyltransferase"/>
    <property type="match status" value="1"/>
</dbReference>
<evidence type="ECO:0000259" key="11">
    <source>
        <dbReference type="Pfam" id="PF12627"/>
    </source>
</evidence>
<dbReference type="Gene3D" id="1.10.246.80">
    <property type="match status" value="1"/>
</dbReference>
<evidence type="ECO:0000259" key="9">
    <source>
        <dbReference type="Pfam" id="PF01743"/>
    </source>
</evidence>
<dbReference type="CDD" id="cd00077">
    <property type="entry name" value="HDc"/>
    <property type="match status" value="1"/>
</dbReference>
<dbReference type="Pfam" id="PF12627">
    <property type="entry name" value="PolyA_pol_RNAbd"/>
    <property type="match status" value="1"/>
</dbReference>
<evidence type="ECO:0000256" key="2">
    <source>
        <dbReference type="ARBA" id="ARBA00022679"/>
    </source>
</evidence>
<dbReference type="InterPro" id="IPR006675">
    <property type="entry name" value="HDIG_dom"/>
</dbReference>
<dbReference type="OrthoDB" id="9805698at2"/>
<dbReference type="SUPFAM" id="SSF81891">
    <property type="entry name" value="Poly A polymerase C-terminal region-like"/>
    <property type="match status" value="1"/>
</dbReference>
<dbReference type="Proteomes" id="UP000004259">
    <property type="component" value="Unassembled WGS sequence"/>
</dbReference>
<dbReference type="EMBL" id="ADKM02000134">
    <property type="protein sequence ID" value="EGC01145.1"/>
    <property type="molecule type" value="Genomic_DNA"/>
</dbReference>
<keyword evidence="13" id="KW-1185">Reference proteome</keyword>
<evidence type="ECO:0000313" key="12">
    <source>
        <dbReference type="EMBL" id="EGC01145.1"/>
    </source>
</evidence>
<dbReference type="AlphaFoldDB" id="E9SHW6"/>
<organism evidence="12 13">
    <name type="scientific">Ruminococcus albus 8</name>
    <dbReference type="NCBI Taxonomy" id="246199"/>
    <lineage>
        <taxon>Bacteria</taxon>
        <taxon>Bacillati</taxon>
        <taxon>Bacillota</taxon>
        <taxon>Clostridia</taxon>
        <taxon>Eubacteriales</taxon>
        <taxon>Oscillospiraceae</taxon>
        <taxon>Ruminococcus</taxon>
    </lineage>
</organism>
<evidence type="ECO:0000313" key="13">
    <source>
        <dbReference type="Proteomes" id="UP000004259"/>
    </source>
</evidence>